<organism evidence="1">
    <name type="scientific">marine sediment metagenome</name>
    <dbReference type="NCBI Taxonomy" id="412755"/>
    <lineage>
        <taxon>unclassified sequences</taxon>
        <taxon>metagenomes</taxon>
        <taxon>ecological metagenomes</taxon>
    </lineage>
</organism>
<name>X1DVW7_9ZZZZ</name>
<comment type="caution">
    <text evidence="1">The sequence shown here is derived from an EMBL/GenBank/DDBJ whole genome shotgun (WGS) entry which is preliminary data.</text>
</comment>
<dbReference type="AlphaFoldDB" id="X1DVW7"/>
<dbReference type="EMBL" id="BART01030952">
    <property type="protein sequence ID" value="GAH09079.1"/>
    <property type="molecule type" value="Genomic_DNA"/>
</dbReference>
<proteinExistence type="predicted"/>
<feature type="non-terminal residue" evidence="1">
    <location>
        <position position="196"/>
    </location>
</feature>
<reference evidence="1" key="1">
    <citation type="journal article" date="2014" name="Front. Microbiol.">
        <title>High frequency of phylogenetically diverse reductive dehalogenase-homologous genes in deep subseafloor sedimentary metagenomes.</title>
        <authorList>
            <person name="Kawai M."/>
            <person name="Futagami T."/>
            <person name="Toyoda A."/>
            <person name="Takaki Y."/>
            <person name="Nishi S."/>
            <person name="Hori S."/>
            <person name="Arai W."/>
            <person name="Tsubouchi T."/>
            <person name="Morono Y."/>
            <person name="Uchiyama I."/>
            <person name="Ito T."/>
            <person name="Fujiyama A."/>
            <person name="Inagaki F."/>
            <person name="Takami H."/>
        </authorList>
    </citation>
    <scope>NUCLEOTIDE SEQUENCE</scope>
    <source>
        <strain evidence="1">Expedition CK06-06</strain>
    </source>
</reference>
<evidence type="ECO:0000313" key="1">
    <source>
        <dbReference type="EMBL" id="GAH09079.1"/>
    </source>
</evidence>
<sequence>MIKTERTSKKIEEIRFSENFEYIIDSKGNRVDLDDPRIVFVEPAARNPYGKRLVIDLYKQHNRTIRVSQETDDSILQYAKQVCSGRECIPSLGCAGAILKDINEYRGNDEITIYRDPLNQHGPCQNGAWPVLWDILFKKRQNVKDAFFGIAPSFRNHYLGLKPELILLEQVDFIIGHYLSEARNALQCVVENKDSA</sequence>
<protein>
    <submittedName>
        <fullName evidence="1">Uncharacterized protein</fullName>
    </submittedName>
</protein>
<accession>X1DVW7</accession>
<gene>
    <name evidence="1" type="ORF">S01H4_53886</name>
</gene>